<dbReference type="AlphaFoldDB" id="A0A0E9X4N4"/>
<reference evidence="1" key="1">
    <citation type="submission" date="2014-11" db="EMBL/GenBank/DDBJ databases">
        <authorList>
            <person name="Amaro Gonzalez C."/>
        </authorList>
    </citation>
    <scope>NUCLEOTIDE SEQUENCE</scope>
</reference>
<sequence length="70" mass="7558">MGCVNLARCVGRLSAQTARSAADVRQPLKSSVKELCDVICCIPNQLDVKFNLLPCHTSHCANVAYPKTTP</sequence>
<name>A0A0E9X4N4_ANGAN</name>
<organism evidence="1">
    <name type="scientific">Anguilla anguilla</name>
    <name type="common">European freshwater eel</name>
    <name type="synonym">Muraena anguilla</name>
    <dbReference type="NCBI Taxonomy" id="7936"/>
    <lineage>
        <taxon>Eukaryota</taxon>
        <taxon>Metazoa</taxon>
        <taxon>Chordata</taxon>
        <taxon>Craniata</taxon>
        <taxon>Vertebrata</taxon>
        <taxon>Euteleostomi</taxon>
        <taxon>Actinopterygii</taxon>
        <taxon>Neopterygii</taxon>
        <taxon>Teleostei</taxon>
        <taxon>Anguilliformes</taxon>
        <taxon>Anguillidae</taxon>
        <taxon>Anguilla</taxon>
    </lineage>
</organism>
<dbReference type="EMBL" id="GBXM01011924">
    <property type="protein sequence ID" value="JAH96653.1"/>
    <property type="molecule type" value="Transcribed_RNA"/>
</dbReference>
<reference evidence="1" key="2">
    <citation type="journal article" date="2015" name="Fish Shellfish Immunol.">
        <title>Early steps in the European eel (Anguilla anguilla)-Vibrio vulnificus interaction in the gills: Role of the RtxA13 toxin.</title>
        <authorList>
            <person name="Callol A."/>
            <person name="Pajuelo D."/>
            <person name="Ebbesson L."/>
            <person name="Teles M."/>
            <person name="MacKenzie S."/>
            <person name="Amaro C."/>
        </authorList>
    </citation>
    <scope>NUCLEOTIDE SEQUENCE</scope>
</reference>
<proteinExistence type="predicted"/>
<evidence type="ECO:0000313" key="1">
    <source>
        <dbReference type="EMBL" id="JAH96653.1"/>
    </source>
</evidence>
<protein>
    <submittedName>
        <fullName evidence="1">Uncharacterized protein</fullName>
    </submittedName>
</protein>
<accession>A0A0E9X4N4</accession>